<dbReference type="InterPro" id="IPR020449">
    <property type="entry name" value="Tscrpt_reg_AraC-type_HTH"/>
</dbReference>
<feature type="domain" description="HTH araC/xylS-type" evidence="4">
    <location>
        <begin position="259"/>
        <end position="362"/>
    </location>
</feature>
<proteinExistence type="predicted"/>
<dbReference type="EMBL" id="JBHUOJ010000032">
    <property type="protein sequence ID" value="MFD2834305.1"/>
    <property type="molecule type" value="Genomic_DNA"/>
</dbReference>
<comment type="caution">
    <text evidence="5">The sequence shown here is derived from an EMBL/GenBank/DDBJ whole genome shotgun (WGS) entry which is preliminary data.</text>
</comment>
<dbReference type="Gene3D" id="3.30.70.1230">
    <property type="entry name" value="Nucleotide cyclase"/>
    <property type="match status" value="1"/>
</dbReference>
<dbReference type="InterPro" id="IPR018062">
    <property type="entry name" value="HTH_AraC-typ_CS"/>
</dbReference>
<dbReference type="Proteomes" id="UP001597438">
    <property type="component" value="Unassembled WGS sequence"/>
</dbReference>
<protein>
    <submittedName>
        <fullName evidence="5">Nickel-binding protein</fullName>
    </submittedName>
</protein>
<sequence length="365" mass="41598">MPIYMDRHDVSKEVTAEIVADLHQKDLKIQHKFNCKGLTYWFDDKRKTAFCLVEAPDQAAIKAMHDQAHGEVPHKIIEVDGAIVESFLGRIEDPKKSQKTTLNIINDPAYRIIMVVGIKHLPLNSLHLKNIKLLIQKQNSSIIKTIDHFKGRLVKQKHDCFLISFDSVTNAVLCALEIHTVINTQDHPYTQLKMGLSGGVPVSEKEGLFEDTIKTAERLCTVVKGGIVLSAEVKDLYESENLNISIDKQYINVLHSNDEKFLNLLMDHTEREWRNTSLSASDYVKILGYSKSQLYRKMVAITGKSPNTFIKDYRLNNALKLLNKRIDNISEIAFETGFNSPAYFSKCFQNTFGILPSNYLKSYQH</sequence>
<dbReference type="Gene3D" id="3.30.70.3090">
    <property type="entry name" value="ORF SCO4226, nickel-binding ferredoxin-like monomer"/>
    <property type="match status" value="1"/>
</dbReference>
<dbReference type="Gene3D" id="1.10.10.60">
    <property type="entry name" value="Homeodomain-like"/>
    <property type="match status" value="1"/>
</dbReference>
<dbReference type="InterPro" id="IPR025336">
    <property type="entry name" value="SCO4226-like"/>
</dbReference>
<dbReference type="PANTHER" id="PTHR43280:SF2">
    <property type="entry name" value="HTH-TYPE TRANSCRIPTIONAL REGULATOR EXSA"/>
    <property type="match status" value="1"/>
</dbReference>
<dbReference type="Pfam" id="PF12833">
    <property type="entry name" value="HTH_18"/>
    <property type="match status" value="1"/>
</dbReference>
<evidence type="ECO:0000313" key="5">
    <source>
        <dbReference type="EMBL" id="MFD2834305.1"/>
    </source>
</evidence>
<dbReference type="SUPFAM" id="SSF46689">
    <property type="entry name" value="Homeodomain-like"/>
    <property type="match status" value="1"/>
</dbReference>
<dbReference type="PROSITE" id="PS00041">
    <property type="entry name" value="HTH_ARAC_FAMILY_1"/>
    <property type="match status" value="1"/>
</dbReference>
<dbReference type="PROSITE" id="PS01124">
    <property type="entry name" value="HTH_ARAC_FAMILY_2"/>
    <property type="match status" value="1"/>
</dbReference>
<keyword evidence="2" id="KW-0238">DNA-binding</keyword>
<keyword evidence="1" id="KW-0805">Transcription regulation</keyword>
<reference evidence="6" key="1">
    <citation type="journal article" date="2019" name="Int. J. Syst. Evol. Microbiol.">
        <title>The Global Catalogue of Microorganisms (GCM) 10K type strain sequencing project: providing services to taxonomists for standard genome sequencing and annotation.</title>
        <authorList>
            <consortium name="The Broad Institute Genomics Platform"/>
            <consortium name="The Broad Institute Genome Sequencing Center for Infectious Disease"/>
            <person name="Wu L."/>
            <person name="Ma J."/>
        </authorList>
    </citation>
    <scope>NUCLEOTIDE SEQUENCE [LARGE SCALE GENOMIC DNA]</scope>
    <source>
        <strain evidence="6">KCTC 52925</strain>
    </source>
</reference>
<keyword evidence="6" id="KW-1185">Reference proteome</keyword>
<dbReference type="RefSeq" id="WP_251739067.1">
    <property type="nucleotide sequence ID" value="NZ_JBHUOJ010000032.1"/>
</dbReference>
<evidence type="ECO:0000256" key="3">
    <source>
        <dbReference type="ARBA" id="ARBA00023163"/>
    </source>
</evidence>
<evidence type="ECO:0000313" key="6">
    <source>
        <dbReference type="Proteomes" id="UP001597438"/>
    </source>
</evidence>
<dbReference type="SMART" id="SM00342">
    <property type="entry name" value="HTH_ARAC"/>
    <property type="match status" value="1"/>
</dbReference>
<dbReference type="PRINTS" id="PR00032">
    <property type="entry name" value="HTHARAC"/>
</dbReference>
<dbReference type="InterPro" id="IPR009057">
    <property type="entry name" value="Homeodomain-like_sf"/>
</dbReference>
<dbReference type="Pfam" id="PF14026">
    <property type="entry name" value="SCO4226-like"/>
    <property type="match status" value="1"/>
</dbReference>
<dbReference type="SUPFAM" id="SSF55073">
    <property type="entry name" value="Nucleotide cyclase"/>
    <property type="match status" value="1"/>
</dbReference>
<evidence type="ECO:0000259" key="4">
    <source>
        <dbReference type="PROSITE" id="PS01124"/>
    </source>
</evidence>
<evidence type="ECO:0000256" key="2">
    <source>
        <dbReference type="ARBA" id="ARBA00023125"/>
    </source>
</evidence>
<organism evidence="5 6">
    <name type="scientific">Christiangramia antarctica</name>
    <dbReference type="NCBI Taxonomy" id="2058158"/>
    <lineage>
        <taxon>Bacteria</taxon>
        <taxon>Pseudomonadati</taxon>
        <taxon>Bacteroidota</taxon>
        <taxon>Flavobacteriia</taxon>
        <taxon>Flavobacteriales</taxon>
        <taxon>Flavobacteriaceae</taxon>
        <taxon>Christiangramia</taxon>
    </lineage>
</organism>
<name>A0ABW5X5B4_9FLAO</name>
<dbReference type="InterPro" id="IPR018060">
    <property type="entry name" value="HTH_AraC"/>
</dbReference>
<evidence type="ECO:0000256" key="1">
    <source>
        <dbReference type="ARBA" id="ARBA00023015"/>
    </source>
</evidence>
<dbReference type="InterPro" id="IPR029787">
    <property type="entry name" value="Nucleotide_cyclase"/>
</dbReference>
<dbReference type="InterPro" id="IPR042557">
    <property type="entry name" value="SCO4226"/>
</dbReference>
<dbReference type="PANTHER" id="PTHR43280">
    <property type="entry name" value="ARAC-FAMILY TRANSCRIPTIONAL REGULATOR"/>
    <property type="match status" value="1"/>
</dbReference>
<gene>
    <name evidence="5" type="ORF">ACFSYS_13515</name>
</gene>
<accession>A0ABW5X5B4</accession>
<keyword evidence="3" id="KW-0804">Transcription</keyword>